<dbReference type="AlphaFoldDB" id="A0A3P7LWK4"/>
<accession>A0A3P7LWK4</accession>
<sequence length="102" mass="11309">MGKVEKHHEDPRKGGGIRIAMAGDIPCCETVESCRPGWHTRIFLEAFFGCEGWPDKMVPKGTVESLEDAPTLVMQRTSSVNTKSGREPAPERVWELPSDCLP</sequence>
<organism evidence="2 3">
    <name type="scientific">Strongylus vulgaris</name>
    <name type="common">Blood worm</name>
    <dbReference type="NCBI Taxonomy" id="40348"/>
    <lineage>
        <taxon>Eukaryota</taxon>
        <taxon>Metazoa</taxon>
        <taxon>Ecdysozoa</taxon>
        <taxon>Nematoda</taxon>
        <taxon>Chromadorea</taxon>
        <taxon>Rhabditida</taxon>
        <taxon>Rhabditina</taxon>
        <taxon>Rhabditomorpha</taxon>
        <taxon>Strongyloidea</taxon>
        <taxon>Strongylidae</taxon>
        <taxon>Strongylus</taxon>
    </lineage>
</organism>
<proteinExistence type="predicted"/>
<gene>
    <name evidence="2" type="ORF">SVUK_LOCUS18530</name>
</gene>
<feature type="region of interest" description="Disordered" evidence="1">
    <location>
        <begin position="75"/>
        <end position="102"/>
    </location>
</feature>
<dbReference type="EMBL" id="UYYB01123746">
    <property type="protein sequence ID" value="VDM83532.1"/>
    <property type="molecule type" value="Genomic_DNA"/>
</dbReference>
<name>A0A3P7LWK4_STRVU</name>
<feature type="compositionally biased region" description="Basic and acidic residues" evidence="1">
    <location>
        <begin position="84"/>
        <end position="94"/>
    </location>
</feature>
<reference evidence="2 3" key="1">
    <citation type="submission" date="2018-11" db="EMBL/GenBank/DDBJ databases">
        <authorList>
            <consortium name="Pathogen Informatics"/>
        </authorList>
    </citation>
    <scope>NUCLEOTIDE SEQUENCE [LARGE SCALE GENOMIC DNA]</scope>
</reference>
<dbReference type="Proteomes" id="UP000270094">
    <property type="component" value="Unassembled WGS sequence"/>
</dbReference>
<evidence type="ECO:0000256" key="1">
    <source>
        <dbReference type="SAM" id="MobiDB-lite"/>
    </source>
</evidence>
<evidence type="ECO:0000313" key="2">
    <source>
        <dbReference type="EMBL" id="VDM83532.1"/>
    </source>
</evidence>
<protein>
    <submittedName>
        <fullName evidence="2">Uncharacterized protein</fullName>
    </submittedName>
</protein>
<evidence type="ECO:0000313" key="3">
    <source>
        <dbReference type="Proteomes" id="UP000270094"/>
    </source>
</evidence>
<keyword evidence="3" id="KW-1185">Reference proteome</keyword>